<name>A0ABX0M5Y8_9BURK</name>
<organism evidence="1 2">
    <name type="scientific">Massilia aquatica</name>
    <dbReference type="NCBI Taxonomy" id="2609000"/>
    <lineage>
        <taxon>Bacteria</taxon>
        <taxon>Pseudomonadati</taxon>
        <taxon>Pseudomonadota</taxon>
        <taxon>Betaproteobacteria</taxon>
        <taxon>Burkholderiales</taxon>
        <taxon>Oxalobacteraceae</taxon>
        <taxon>Telluria group</taxon>
        <taxon>Massilia</taxon>
    </lineage>
</organism>
<evidence type="ECO:0000313" key="2">
    <source>
        <dbReference type="Proteomes" id="UP000819052"/>
    </source>
</evidence>
<dbReference type="RefSeq" id="WP_167077466.1">
    <property type="nucleotide sequence ID" value="NZ_VVIW01000008.1"/>
</dbReference>
<accession>A0ABX0M5Y8</accession>
<protein>
    <recommendedName>
        <fullName evidence="3">Lipoprotein</fullName>
    </recommendedName>
</protein>
<evidence type="ECO:0008006" key="3">
    <source>
        <dbReference type="Google" id="ProtNLM"/>
    </source>
</evidence>
<evidence type="ECO:0000313" key="1">
    <source>
        <dbReference type="EMBL" id="NHZ41709.1"/>
    </source>
</evidence>
<sequence length="150" mass="17020">MRKILFFTLFFVLPSACSSEIKRKASMRKIASITLQDLLKNPIAYDGKKISVYGHLTLEAENYALSTEGCPKKNMEPNGMIWVELAKPKKVYRSDADGKEFLSALTKYYRFHNSCTWITGVYDRTDTSHWGDFIGRIKQIVAISAGSNPK</sequence>
<dbReference type="Proteomes" id="UP000819052">
    <property type="component" value="Unassembled WGS sequence"/>
</dbReference>
<comment type="caution">
    <text evidence="1">The sequence shown here is derived from an EMBL/GenBank/DDBJ whole genome shotgun (WGS) entry which is preliminary data.</text>
</comment>
<proteinExistence type="predicted"/>
<reference evidence="1 2" key="1">
    <citation type="submission" date="2019-09" db="EMBL/GenBank/DDBJ databases">
        <title>Taxonomy of Antarctic Massilia spp.: description of Massilia rubra sp. nov., Massilia aquatica sp. nov., Massilia mucilaginosa sp. nov., Massilia frigida sp. nov. isolated from streams, lakes and regoliths.</title>
        <authorList>
            <person name="Holochova P."/>
            <person name="Sedlacek I."/>
            <person name="Kralova S."/>
            <person name="Maslanova I."/>
            <person name="Busse H.-J."/>
            <person name="Stankova E."/>
            <person name="Vrbovska V."/>
            <person name="Kovarovic V."/>
            <person name="Bartak M."/>
            <person name="Svec P."/>
            <person name="Pantucek R."/>
        </authorList>
    </citation>
    <scope>NUCLEOTIDE SEQUENCE [LARGE SCALE GENOMIC DNA]</scope>
    <source>
        <strain evidence="1 2">CCM 8693</strain>
    </source>
</reference>
<gene>
    <name evidence="1" type="ORF">F1609_16295</name>
</gene>
<dbReference type="EMBL" id="VVIW01000008">
    <property type="protein sequence ID" value="NHZ41709.1"/>
    <property type="molecule type" value="Genomic_DNA"/>
</dbReference>
<keyword evidence="2" id="KW-1185">Reference proteome</keyword>